<evidence type="ECO:0000313" key="2">
    <source>
        <dbReference type="Proteomes" id="UP000316706"/>
    </source>
</evidence>
<name>A0A543IGR2_9ACTN</name>
<reference evidence="1 2" key="1">
    <citation type="submission" date="2019-06" db="EMBL/GenBank/DDBJ databases">
        <title>Sequencing the genomes of 1000 actinobacteria strains.</title>
        <authorList>
            <person name="Klenk H.-P."/>
        </authorList>
    </citation>
    <scope>NUCLEOTIDE SEQUENCE [LARGE SCALE GENOMIC DNA]</scope>
    <source>
        <strain evidence="1 2">DSM 45043</strain>
    </source>
</reference>
<evidence type="ECO:0000313" key="1">
    <source>
        <dbReference type="EMBL" id="TQM69775.1"/>
    </source>
</evidence>
<sequence length="134" mass="14952">MARNRPSRRLLAGPLAYHWRTGHRHELVEDQEGHARHDDCREVLTLRQAGAPGRLVIVFHRGPGRLVSDGWLHAGAVMRASDHAYLNLHRPKVVRALLDEALERGHDFTAPGTVEVDGWGLFDGVLGRLHPSEG</sequence>
<keyword evidence="2" id="KW-1185">Reference proteome</keyword>
<gene>
    <name evidence="1" type="ORF">FHX41_3485</name>
</gene>
<proteinExistence type="predicted"/>
<dbReference type="EMBL" id="VFPO01000001">
    <property type="protein sequence ID" value="TQM69775.1"/>
    <property type="molecule type" value="Genomic_DNA"/>
</dbReference>
<organism evidence="1 2">
    <name type="scientific">Actinomadura hallensis</name>
    <dbReference type="NCBI Taxonomy" id="337895"/>
    <lineage>
        <taxon>Bacteria</taxon>
        <taxon>Bacillati</taxon>
        <taxon>Actinomycetota</taxon>
        <taxon>Actinomycetes</taxon>
        <taxon>Streptosporangiales</taxon>
        <taxon>Thermomonosporaceae</taxon>
        <taxon>Actinomadura</taxon>
    </lineage>
</organism>
<comment type="caution">
    <text evidence="1">The sequence shown here is derived from an EMBL/GenBank/DDBJ whole genome shotgun (WGS) entry which is preliminary data.</text>
</comment>
<accession>A0A543IGR2</accession>
<dbReference type="Proteomes" id="UP000316706">
    <property type="component" value="Unassembled WGS sequence"/>
</dbReference>
<dbReference type="AlphaFoldDB" id="A0A543IGR2"/>
<protein>
    <submittedName>
        <fullName evidence="1">Uncharacterized protein</fullName>
    </submittedName>
</protein>